<proteinExistence type="predicted"/>
<dbReference type="Gene3D" id="3.30.2090.10">
    <property type="entry name" value="Multidrug efflux transporter AcrB TolC docking domain, DN and DC subdomains"/>
    <property type="match status" value="2"/>
</dbReference>
<evidence type="ECO:0000313" key="3">
    <source>
        <dbReference type="Proteomes" id="UP001524547"/>
    </source>
</evidence>
<keyword evidence="1" id="KW-0472">Membrane</keyword>
<evidence type="ECO:0000256" key="1">
    <source>
        <dbReference type="SAM" id="Phobius"/>
    </source>
</evidence>
<evidence type="ECO:0000313" key="2">
    <source>
        <dbReference type="EMBL" id="MCQ8241038.1"/>
    </source>
</evidence>
<keyword evidence="3" id="KW-1185">Reference proteome</keyword>
<feature type="transmembrane region" description="Helical" evidence="1">
    <location>
        <begin position="428"/>
        <end position="451"/>
    </location>
</feature>
<dbReference type="PANTHER" id="PTHR32063:SF21">
    <property type="entry name" value="MULTIDRUG RESISTANCE PROTEIN MDTB"/>
    <property type="match status" value="1"/>
</dbReference>
<dbReference type="SUPFAM" id="SSF82693">
    <property type="entry name" value="Multidrug efflux transporter AcrB pore domain, PN1, PN2, PC1 and PC2 subdomains"/>
    <property type="match status" value="4"/>
</dbReference>
<feature type="transmembrane region" description="Helical" evidence="1">
    <location>
        <begin position="360"/>
        <end position="381"/>
    </location>
</feature>
<comment type="caution">
    <text evidence="2">The sequence shown here is derived from an EMBL/GenBank/DDBJ whole genome shotgun (WGS) entry which is preliminary data.</text>
</comment>
<keyword evidence="1" id="KW-0812">Transmembrane</keyword>
<feature type="transmembrane region" description="Helical" evidence="1">
    <location>
        <begin position="12"/>
        <end position="32"/>
    </location>
</feature>
<feature type="transmembrane region" description="Helical" evidence="1">
    <location>
        <begin position="536"/>
        <end position="555"/>
    </location>
</feature>
<dbReference type="SUPFAM" id="SSF82714">
    <property type="entry name" value="Multidrug efflux transporter AcrB TolC docking domain, DN and DC subdomains"/>
    <property type="match status" value="2"/>
</dbReference>
<dbReference type="Gene3D" id="3.30.70.1430">
    <property type="entry name" value="Multidrug efflux transporter AcrB pore domain"/>
    <property type="match status" value="2"/>
</dbReference>
<dbReference type="PRINTS" id="PR00702">
    <property type="entry name" value="ACRIFLAVINRP"/>
</dbReference>
<dbReference type="InterPro" id="IPR027463">
    <property type="entry name" value="AcrB_DN_DC_subdom"/>
</dbReference>
<gene>
    <name evidence="2" type="ORF">NFI88_09330</name>
</gene>
<feature type="transmembrane region" description="Helical" evidence="1">
    <location>
        <begin position="982"/>
        <end position="1001"/>
    </location>
</feature>
<dbReference type="Pfam" id="PF00873">
    <property type="entry name" value="ACR_tran"/>
    <property type="match status" value="1"/>
</dbReference>
<dbReference type="PANTHER" id="PTHR32063">
    <property type="match status" value="1"/>
</dbReference>
<feature type="transmembrane region" description="Helical" evidence="1">
    <location>
        <begin position="336"/>
        <end position="353"/>
    </location>
</feature>
<sequence length="1065" mass="113264">MNISRLFILRPVATTLLMLAILMVGLLGFRFLPVAALPQVDYPTIQVQTFYPGAGPEVMMTSVTAPLEYQLGQMPGLDQMQSKSSGGASVITLRFGLSIDMSVAEQEVQAAINAANSLLPSDLPAPPIYAKINPADTPILTLGITSSTMTLVDVEDYVDTRLAQKISQIPGVGLVSLTGGNRKAIRVQVNSRALTSFGLSIDDLRTIVTTVNVNSPTGTFDGPLHSSTLQIDGQITAPEVLANQVIAYKNGAPIRVRDVASVTYGPENTQLAAWANTKPAIVLNVQRQPGANVISVVKAINRVLPQLRTSMPAGITITPLTDRTVTIQASVKDVEFELLLSIALVVLVIFLFLRNLPATIIPSLSVPLSLVGTMAVMYLLGFSLDNLSLMSLTIATGFVVDDAIVMIENIARYVEMGENRMDAALKGAGEIGFTIISLTVSLIAVLIPLLFMGDVIGRLFHEFAITLAVTIVISAIVSLTLVPMMCARLLREEPHHPEGARLQSSGRLSRWLEGAIDGAIGLYARMLDAVLRHQPLTLLVALVTLGVTVFLAVVIPKGFFPVQDTGVIQGISVAAQDTSLAAMSDHQQALGRVILRDPEVQSLSSFIGVDGNNMTLNQGRFLINLRPHDERDLSAAAVIRRLQGEVATIPGVSLFMQPVQDLSLDTSVSATQYQFVLETPNYDDFVKWVPKVVAKLQALPQLTDVASDLQAEGPVAKVVLDRATGARFSITPQTIDNALYDSYGQRQISTIYTQSNQYRVILETDKALQQHLSSLDQLYLPGASTASGSGASTTIPTTSHAPTGGLVPLSAVASVQQGTGPLVISHLGQFPSTTISFNLRPGASLGPAVDAIEKAEKELGLPASFQTSFQGTAAAFQSSLGNELFLVLAALVAVYIVLGVLYESFIHPVTILSTLPSAGIGALLALMVAGMDLDIMGIIGIVLLIGIVKKNAIMMIDFALAAEREEGLAPFEAIRQAALLRFRPILMTTLAAVFAALPLMLGTGTGSELRRPLGVAIVGGLLLSQLLTLFTTPVIYLFLDGLARRVRGRGTGTPPAMPPLRSPAS</sequence>
<dbReference type="Gene3D" id="1.20.1640.10">
    <property type="entry name" value="Multidrug efflux transporter AcrB transmembrane domain"/>
    <property type="match status" value="2"/>
</dbReference>
<dbReference type="SUPFAM" id="SSF82866">
    <property type="entry name" value="Multidrug efflux transporter AcrB transmembrane domain"/>
    <property type="match status" value="2"/>
</dbReference>
<feature type="transmembrane region" description="Helical" evidence="1">
    <location>
        <begin position="884"/>
        <end position="902"/>
    </location>
</feature>
<dbReference type="RefSeq" id="WP_422919784.1">
    <property type="nucleotide sequence ID" value="NZ_JAMZEJ010000005.1"/>
</dbReference>
<dbReference type="InterPro" id="IPR001036">
    <property type="entry name" value="Acrflvin-R"/>
</dbReference>
<feature type="transmembrane region" description="Helical" evidence="1">
    <location>
        <begin position="1013"/>
        <end position="1039"/>
    </location>
</feature>
<dbReference type="EMBL" id="JAMZEJ010000005">
    <property type="protein sequence ID" value="MCQ8241038.1"/>
    <property type="molecule type" value="Genomic_DNA"/>
</dbReference>
<name>A0ABT1VXH3_9PROT</name>
<accession>A0ABT1VXH3</accession>
<reference evidence="2 3" key="1">
    <citation type="submission" date="2022-06" db="EMBL/GenBank/DDBJ databases">
        <title>Rhizosaccharibacter gen. nov. sp. nov. KSS12, endophytic bacteria isolated from sugarcane.</title>
        <authorList>
            <person name="Pitiwittayakul N."/>
        </authorList>
    </citation>
    <scope>NUCLEOTIDE SEQUENCE [LARGE SCALE GENOMIC DNA]</scope>
    <source>
        <strain evidence="2 3">KSS12</strain>
    </source>
</reference>
<keyword evidence="1" id="KW-1133">Transmembrane helix</keyword>
<protein>
    <submittedName>
        <fullName evidence="2">Efflux RND transporter permease subunit</fullName>
    </submittedName>
</protein>
<dbReference type="Gene3D" id="3.30.70.1320">
    <property type="entry name" value="Multidrug efflux transporter AcrB pore domain like"/>
    <property type="match status" value="1"/>
</dbReference>
<dbReference type="Gene3D" id="3.30.70.1440">
    <property type="entry name" value="Multidrug efflux transporter AcrB pore domain"/>
    <property type="match status" value="1"/>
</dbReference>
<feature type="transmembrane region" description="Helical" evidence="1">
    <location>
        <begin position="935"/>
        <end position="961"/>
    </location>
</feature>
<organism evidence="2 3">
    <name type="scientific">Rhizosaccharibacter radicis</name>
    <dbReference type="NCBI Taxonomy" id="2782605"/>
    <lineage>
        <taxon>Bacteria</taxon>
        <taxon>Pseudomonadati</taxon>
        <taxon>Pseudomonadota</taxon>
        <taxon>Alphaproteobacteria</taxon>
        <taxon>Acetobacterales</taxon>
        <taxon>Acetobacteraceae</taxon>
        <taxon>Rhizosaccharibacter</taxon>
    </lineage>
</organism>
<feature type="transmembrane region" description="Helical" evidence="1">
    <location>
        <begin position="463"/>
        <end position="482"/>
    </location>
</feature>
<dbReference type="Proteomes" id="UP001524547">
    <property type="component" value="Unassembled WGS sequence"/>
</dbReference>